<name>A0A0A9AHN8_ARUDO</name>
<evidence type="ECO:0000313" key="1">
    <source>
        <dbReference type="EMBL" id="JAD46587.1"/>
    </source>
</evidence>
<reference evidence="1" key="1">
    <citation type="submission" date="2014-09" db="EMBL/GenBank/DDBJ databases">
        <authorList>
            <person name="Magalhaes I.L.F."/>
            <person name="Oliveira U."/>
            <person name="Santos F.R."/>
            <person name="Vidigal T.H.D.A."/>
            <person name="Brescovit A.D."/>
            <person name="Santos A.J."/>
        </authorList>
    </citation>
    <scope>NUCLEOTIDE SEQUENCE</scope>
    <source>
        <tissue evidence="1">Shoot tissue taken approximately 20 cm above the soil surface</tissue>
    </source>
</reference>
<proteinExistence type="predicted"/>
<sequence length="26" mass="3036">MLVPLSLFILVVPKIFFSSTKERTLR</sequence>
<reference evidence="1" key="2">
    <citation type="journal article" date="2015" name="Data Brief">
        <title>Shoot transcriptome of the giant reed, Arundo donax.</title>
        <authorList>
            <person name="Barrero R.A."/>
            <person name="Guerrero F.D."/>
            <person name="Moolhuijzen P."/>
            <person name="Goolsby J.A."/>
            <person name="Tidwell J."/>
            <person name="Bellgard S.E."/>
            <person name="Bellgard M.I."/>
        </authorList>
    </citation>
    <scope>NUCLEOTIDE SEQUENCE</scope>
    <source>
        <tissue evidence="1">Shoot tissue taken approximately 20 cm above the soil surface</tissue>
    </source>
</reference>
<protein>
    <submittedName>
        <fullName evidence="1">Uncharacterized protein</fullName>
    </submittedName>
</protein>
<accession>A0A0A9AHN8</accession>
<dbReference type="EMBL" id="GBRH01251308">
    <property type="protein sequence ID" value="JAD46587.1"/>
    <property type="molecule type" value="Transcribed_RNA"/>
</dbReference>
<dbReference type="AlphaFoldDB" id="A0A0A9AHN8"/>
<organism evidence="1">
    <name type="scientific">Arundo donax</name>
    <name type="common">Giant reed</name>
    <name type="synonym">Donax arundinaceus</name>
    <dbReference type="NCBI Taxonomy" id="35708"/>
    <lineage>
        <taxon>Eukaryota</taxon>
        <taxon>Viridiplantae</taxon>
        <taxon>Streptophyta</taxon>
        <taxon>Embryophyta</taxon>
        <taxon>Tracheophyta</taxon>
        <taxon>Spermatophyta</taxon>
        <taxon>Magnoliopsida</taxon>
        <taxon>Liliopsida</taxon>
        <taxon>Poales</taxon>
        <taxon>Poaceae</taxon>
        <taxon>PACMAD clade</taxon>
        <taxon>Arundinoideae</taxon>
        <taxon>Arundineae</taxon>
        <taxon>Arundo</taxon>
    </lineage>
</organism>